<dbReference type="EMBL" id="HBUF01493525">
    <property type="protein sequence ID" value="CAG6745395.1"/>
    <property type="molecule type" value="Transcribed_RNA"/>
</dbReference>
<name>A0A8D9EB89_9HEMI</name>
<protein>
    <submittedName>
        <fullName evidence="1">Uncharacterized protein</fullName>
    </submittedName>
</protein>
<organism evidence="1">
    <name type="scientific">Cacopsylla melanoneura</name>
    <dbReference type="NCBI Taxonomy" id="428564"/>
    <lineage>
        <taxon>Eukaryota</taxon>
        <taxon>Metazoa</taxon>
        <taxon>Ecdysozoa</taxon>
        <taxon>Arthropoda</taxon>
        <taxon>Hexapoda</taxon>
        <taxon>Insecta</taxon>
        <taxon>Pterygota</taxon>
        <taxon>Neoptera</taxon>
        <taxon>Paraneoptera</taxon>
        <taxon>Hemiptera</taxon>
        <taxon>Sternorrhyncha</taxon>
        <taxon>Psylloidea</taxon>
        <taxon>Psyllidae</taxon>
        <taxon>Psyllinae</taxon>
        <taxon>Cacopsylla</taxon>
    </lineage>
</organism>
<evidence type="ECO:0000313" key="1">
    <source>
        <dbReference type="EMBL" id="CAG6745395.1"/>
    </source>
</evidence>
<proteinExistence type="predicted"/>
<sequence length="101" mass="12085">MQNLAHLNVDYDLLDYIKEEKKKNLIIQKLYCGYKQFILHEIDRFAPDTKLLDWLNIRSQYENLLLFTSEPRKLYPLSGTEIRHYTAAVHFFHPICISAQK</sequence>
<accession>A0A8D9EB89</accession>
<dbReference type="AlphaFoldDB" id="A0A8D9EB89"/>
<reference evidence="1" key="1">
    <citation type="submission" date="2021-05" db="EMBL/GenBank/DDBJ databases">
        <authorList>
            <person name="Alioto T."/>
            <person name="Alioto T."/>
            <person name="Gomez Garrido J."/>
        </authorList>
    </citation>
    <scope>NUCLEOTIDE SEQUENCE</scope>
</reference>